<dbReference type="InterPro" id="IPR041698">
    <property type="entry name" value="Methyltransf_25"/>
</dbReference>
<protein>
    <submittedName>
        <fullName evidence="3">Class I SAM-dependent methyltransferase</fullName>
    </submittedName>
</protein>
<dbReference type="AlphaFoldDB" id="A0A926D5A8"/>
<dbReference type="RefSeq" id="WP_249316146.1">
    <property type="nucleotide sequence ID" value="NZ_JACRSR010000002.1"/>
</dbReference>
<dbReference type="SUPFAM" id="SSF53335">
    <property type="entry name" value="S-adenosyl-L-methionine-dependent methyltransferases"/>
    <property type="match status" value="1"/>
</dbReference>
<dbReference type="GO" id="GO:0032259">
    <property type="term" value="P:methylation"/>
    <property type="evidence" value="ECO:0007669"/>
    <property type="project" value="UniProtKB-KW"/>
</dbReference>
<evidence type="ECO:0000313" key="4">
    <source>
        <dbReference type="Proteomes" id="UP000623172"/>
    </source>
</evidence>
<dbReference type="PANTHER" id="PTHR43861">
    <property type="entry name" value="TRANS-ACONITATE 2-METHYLTRANSFERASE-RELATED"/>
    <property type="match status" value="1"/>
</dbReference>
<dbReference type="GO" id="GO:0008168">
    <property type="term" value="F:methyltransferase activity"/>
    <property type="evidence" value="ECO:0007669"/>
    <property type="project" value="UniProtKB-KW"/>
</dbReference>
<evidence type="ECO:0000259" key="2">
    <source>
        <dbReference type="Pfam" id="PF13649"/>
    </source>
</evidence>
<evidence type="ECO:0000256" key="1">
    <source>
        <dbReference type="ARBA" id="ARBA00022679"/>
    </source>
</evidence>
<dbReference type="Gene3D" id="3.40.50.150">
    <property type="entry name" value="Vaccinia Virus protein VP39"/>
    <property type="match status" value="1"/>
</dbReference>
<accession>A0A926D5A8</accession>
<comment type="caution">
    <text evidence="3">The sequence shown here is derived from an EMBL/GenBank/DDBJ whole genome shotgun (WGS) entry which is preliminary data.</text>
</comment>
<keyword evidence="3" id="KW-0489">Methyltransferase</keyword>
<keyword evidence="4" id="KW-1185">Reference proteome</keyword>
<feature type="domain" description="Methyltransferase" evidence="2">
    <location>
        <begin position="39"/>
        <end position="134"/>
    </location>
</feature>
<gene>
    <name evidence="3" type="ORF">H8696_06625</name>
</gene>
<name>A0A926D5A8_9FIRM</name>
<dbReference type="InterPro" id="IPR029063">
    <property type="entry name" value="SAM-dependent_MTases_sf"/>
</dbReference>
<dbReference type="Proteomes" id="UP000623172">
    <property type="component" value="Unassembled WGS sequence"/>
</dbReference>
<evidence type="ECO:0000313" key="3">
    <source>
        <dbReference type="EMBL" id="MBC8531521.1"/>
    </source>
</evidence>
<reference evidence="3" key="1">
    <citation type="submission" date="2020-08" db="EMBL/GenBank/DDBJ databases">
        <title>Genome public.</title>
        <authorList>
            <person name="Liu C."/>
            <person name="Sun Q."/>
        </authorList>
    </citation>
    <scope>NUCLEOTIDE SEQUENCE</scope>
    <source>
        <strain evidence="3">NSJ-53</strain>
    </source>
</reference>
<dbReference type="CDD" id="cd02440">
    <property type="entry name" value="AdoMet_MTases"/>
    <property type="match status" value="1"/>
</dbReference>
<dbReference type="Pfam" id="PF13649">
    <property type="entry name" value="Methyltransf_25"/>
    <property type="match status" value="1"/>
</dbReference>
<dbReference type="Gene3D" id="2.20.25.110">
    <property type="entry name" value="S-adenosyl-L-methionine-dependent methyltransferases"/>
    <property type="match status" value="1"/>
</dbReference>
<sequence length="244" mass="27902">MYEGWAAVYDAWMADLDYEGWVRMARAAMERLCPGGRTVVDLACGTGNVSLPLAELGYQVCGLDGSADMLDLATRKARRRGLAIPFVRQDLRTFQLHRPVDLAVCAIDGVNYLTDLEDVEKFFRRVHENLRPGGVFVFDISSAYKLEHILANQFYGWDEDEGACLWFNEYDCESRILTLELLFFIKEGELYRKVPETQRQRAHKVEELVPRLRKAGFASVEVCGDGQKAPEADEERIYFIAQRM</sequence>
<organism evidence="3 4">
    <name type="scientific">Gehongia tenuis</name>
    <dbReference type="NCBI Taxonomy" id="2763655"/>
    <lineage>
        <taxon>Bacteria</taxon>
        <taxon>Bacillati</taxon>
        <taxon>Bacillota</taxon>
        <taxon>Clostridia</taxon>
        <taxon>Christensenellales</taxon>
        <taxon>Christensenellaceae</taxon>
        <taxon>Gehongia</taxon>
    </lineage>
</organism>
<dbReference type="EMBL" id="JACRSR010000002">
    <property type="protein sequence ID" value="MBC8531521.1"/>
    <property type="molecule type" value="Genomic_DNA"/>
</dbReference>
<proteinExistence type="predicted"/>
<keyword evidence="1" id="KW-0808">Transferase</keyword>